<dbReference type="PANTHER" id="PTHR10146">
    <property type="entry name" value="PROLINE SYNTHETASE CO-TRANSCRIBED BACTERIAL HOMOLOG PROTEIN"/>
    <property type="match status" value="1"/>
</dbReference>
<gene>
    <name evidence="6" type="ORF">EDD80_103231</name>
</gene>
<dbReference type="InterPro" id="IPR011078">
    <property type="entry name" value="PyrdxlP_homeostasis"/>
</dbReference>
<dbReference type="AlphaFoldDB" id="A0A4R3KTL6"/>
<evidence type="ECO:0000256" key="2">
    <source>
        <dbReference type="HAMAP-Rule" id="MF_02087"/>
    </source>
</evidence>
<comment type="caution">
    <text evidence="6">The sequence shown here is derived from an EMBL/GenBank/DDBJ whole genome shotgun (WGS) entry which is preliminary data.</text>
</comment>
<dbReference type="PANTHER" id="PTHR10146:SF14">
    <property type="entry name" value="PYRIDOXAL PHOSPHATE HOMEOSTASIS PROTEIN"/>
    <property type="match status" value="1"/>
</dbReference>
<comment type="function">
    <text evidence="2">Pyridoxal 5'-phosphate (PLP)-binding protein, which is involved in PLP homeostasis.</text>
</comment>
<dbReference type="GO" id="GO:0030170">
    <property type="term" value="F:pyridoxal phosphate binding"/>
    <property type="evidence" value="ECO:0007669"/>
    <property type="project" value="UniProtKB-UniRule"/>
</dbReference>
<dbReference type="CDD" id="cd00635">
    <property type="entry name" value="PLPDE_III_YBL036c_like"/>
    <property type="match status" value="1"/>
</dbReference>
<dbReference type="InterPro" id="IPR001608">
    <property type="entry name" value="Ala_racemase_N"/>
</dbReference>
<evidence type="ECO:0000313" key="7">
    <source>
        <dbReference type="Proteomes" id="UP000295807"/>
    </source>
</evidence>
<dbReference type="OrthoDB" id="9804072at2"/>
<name>A0A4R3KTL6_9SPHI</name>
<reference evidence="6 7" key="1">
    <citation type="submission" date="2019-03" db="EMBL/GenBank/DDBJ databases">
        <title>Genomic Encyclopedia of Type Strains, Phase IV (KMG-IV): sequencing the most valuable type-strain genomes for metagenomic binning, comparative biology and taxonomic classification.</title>
        <authorList>
            <person name="Goeker M."/>
        </authorList>
    </citation>
    <scope>NUCLEOTIDE SEQUENCE [LARGE SCALE GENOMIC DNA]</scope>
    <source>
        <strain evidence="6 7">DSM 21100</strain>
    </source>
</reference>
<evidence type="ECO:0000313" key="6">
    <source>
        <dbReference type="EMBL" id="TCS88367.1"/>
    </source>
</evidence>
<dbReference type="PIRSF" id="PIRSF004848">
    <property type="entry name" value="YBL036c_PLPDEIII"/>
    <property type="match status" value="1"/>
</dbReference>
<feature type="domain" description="Alanine racemase N-terminal" evidence="5">
    <location>
        <begin position="3"/>
        <end position="220"/>
    </location>
</feature>
<keyword evidence="7" id="KW-1185">Reference proteome</keyword>
<comment type="cofactor">
    <cofactor evidence="3">
        <name>pyridoxal 5'-phosphate</name>
        <dbReference type="ChEBI" id="CHEBI:597326"/>
    </cofactor>
</comment>
<organism evidence="6 7">
    <name type="scientific">Anseongella ginsenosidimutans</name>
    <dbReference type="NCBI Taxonomy" id="496056"/>
    <lineage>
        <taxon>Bacteria</taxon>
        <taxon>Pseudomonadati</taxon>
        <taxon>Bacteroidota</taxon>
        <taxon>Sphingobacteriia</taxon>
        <taxon>Sphingobacteriales</taxon>
        <taxon>Sphingobacteriaceae</taxon>
        <taxon>Anseongella</taxon>
    </lineage>
</organism>
<protein>
    <recommendedName>
        <fullName evidence="2">Pyridoxal phosphate homeostasis protein</fullName>
        <shortName evidence="2">PLP homeostasis protein</shortName>
    </recommendedName>
</protein>
<comment type="similarity">
    <text evidence="2 4">Belongs to the pyridoxal phosphate-binding protein YggS/PROSC family.</text>
</comment>
<keyword evidence="1 2" id="KW-0663">Pyridoxal phosphate</keyword>
<accession>A0A4R3KTL6</accession>
<dbReference type="Gene3D" id="3.20.20.10">
    <property type="entry name" value="Alanine racemase"/>
    <property type="match status" value="1"/>
</dbReference>
<dbReference type="EMBL" id="SMAD01000003">
    <property type="protein sequence ID" value="TCS88367.1"/>
    <property type="molecule type" value="Genomic_DNA"/>
</dbReference>
<dbReference type="Proteomes" id="UP000295807">
    <property type="component" value="Unassembled WGS sequence"/>
</dbReference>
<evidence type="ECO:0000256" key="3">
    <source>
        <dbReference type="PIRSR" id="PIRSR004848-1"/>
    </source>
</evidence>
<dbReference type="RefSeq" id="WP_132128581.1">
    <property type="nucleotide sequence ID" value="NZ_CP042432.1"/>
</dbReference>
<dbReference type="InterPro" id="IPR029066">
    <property type="entry name" value="PLP-binding_barrel"/>
</dbReference>
<evidence type="ECO:0000259" key="5">
    <source>
        <dbReference type="Pfam" id="PF01168"/>
    </source>
</evidence>
<dbReference type="NCBIfam" id="TIGR00044">
    <property type="entry name" value="YggS family pyridoxal phosphate-dependent enzyme"/>
    <property type="match status" value="1"/>
</dbReference>
<feature type="modified residue" description="N6-(pyridoxal phosphate)lysine" evidence="2 3">
    <location>
        <position position="26"/>
    </location>
</feature>
<evidence type="ECO:0000256" key="1">
    <source>
        <dbReference type="ARBA" id="ARBA00022898"/>
    </source>
</evidence>
<dbReference type="HAMAP" id="MF_02087">
    <property type="entry name" value="PLP_homeostasis"/>
    <property type="match status" value="1"/>
</dbReference>
<dbReference type="SUPFAM" id="SSF51419">
    <property type="entry name" value="PLP-binding barrel"/>
    <property type="match status" value="1"/>
</dbReference>
<dbReference type="FunFam" id="3.20.20.10:FF:000018">
    <property type="entry name" value="Pyridoxal phosphate homeostasis protein"/>
    <property type="match status" value="1"/>
</dbReference>
<evidence type="ECO:0000256" key="4">
    <source>
        <dbReference type="RuleBase" id="RU004514"/>
    </source>
</evidence>
<proteinExistence type="inferred from homology"/>
<dbReference type="PROSITE" id="PS01211">
    <property type="entry name" value="UPF0001"/>
    <property type="match status" value="1"/>
</dbReference>
<dbReference type="Pfam" id="PF01168">
    <property type="entry name" value="Ala_racemase_N"/>
    <property type="match status" value="1"/>
</dbReference>
<sequence length="221" mass="25387">MSISDNLKAFKMELDPIWVKLIAVSKTKPAEKIREAYDTGHRAFGENIVQEMVEKQAGLPADIEWHMIGHLQTNKVKYIAPFIHMVHSVDSLKLLKEIDKQALKNKRVIDCLFQVHIADEDTKFGFYFDELVEVLRSEEFSLMKNIRITGLMGIATNTDNQNHVREDFYELATLFKGIKQSFFRKSPHFKELSMGMTQDYKLAIEQGSTMVRIGSAIFGGR</sequence>